<evidence type="ECO:0000313" key="2">
    <source>
        <dbReference type="EMBL" id="GGA54988.1"/>
    </source>
</evidence>
<name>A0ABQ1H247_9BACL</name>
<dbReference type="Gene3D" id="3.40.50.150">
    <property type="entry name" value="Vaccinia Virus protein VP39"/>
    <property type="match status" value="1"/>
</dbReference>
<dbReference type="Pfam" id="PF08241">
    <property type="entry name" value="Methyltransf_11"/>
    <property type="match status" value="1"/>
</dbReference>
<sequence length="121" mass="13278">MEVAPGPGYLSLELAKLGNYTLAGLDISKTFVEIARKNAEEAGVEIDFRLGDAAAMPFPDETFDLIICRLSFKNFSQPIAALNEMNRVLKPGGEAVIFDLRGDVTTEAMNRHVEEELAYTP</sequence>
<comment type="caution">
    <text evidence="2">The sequence shown here is derived from an EMBL/GenBank/DDBJ whole genome shotgun (WGS) entry which is preliminary data.</text>
</comment>
<organism evidence="2 3">
    <name type="scientific">Kroppenstedtia guangzhouensis</name>
    <dbReference type="NCBI Taxonomy" id="1274356"/>
    <lineage>
        <taxon>Bacteria</taxon>
        <taxon>Bacillati</taxon>
        <taxon>Bacillota</taxon>
        <taxon>Bacilli</taxon>
        <taxon>Bacillales</taxon>
        <taxon>Thermoactinomycetaceae</taxon>
        <taxon>Kroppenstedtia</taxon>
    </lineage>
</organism>
<protein>
    <recommendedName>
        <fullName evidence="1">Methyltransferase type 11 domain-containing protein</fullName>
    </recommendedName>
</protein>
<dbReference type="InterPro" id="IPR004033">
    <property type="entry name" value="UbiE/COQ5_MeTrFase"/>
</dbReference>
<evidence type="ECO:0000313" key="3">
    <source>
        <dbReference type="Proteomes" id="UP000617979"/>
    </source>
</evidence>
<dbReference type="PROSITE" id="PS51608">
    <property type="entry name" value="SAM_MT_UBIE"/>
    <property type="match status" value="1"/>
</dbReference>
<dbReference type="CDD" id="cd02440">
    <property type="entry name" value="AdoMet_MTases"/>
    <property type="match status" value="1"/>
</dbReference>
<dbReference type="Proteomes" id="UP000617979">
    <property type="component" value="Unassembled WGS sequence"/>
</dbReference>
<reference evidence="3" key="1">
    <citation type="journal article" date="2019" name="Int. J. Syst. Evol. Microbiol.">
        <title>The Global Catalogue of Microorganisms (GCM) 10K type strain sequencing project: providing services to taxonomists for standard genome sequencing and annotation.</title>
        <authorList>
            <consortium name="The Broad Institute Genomics Platform"/>
            <consortium name="The Broad Institute Genome Sequencing Center for Infectious Disease"/>
            <person name="Wu L."/>
            <person name="Ma J."/>
        </authorList>
    </citation>
    <scope>NUCLEOTIDE SEQUENCE [LARGE SCALE GENOMIC DNA]</scope>
    <source>
        <strain evidence="3">CGMCC 1.12404</strain>
    </source>
</reference>
<dbReference type="InterPro" id="IPR029063">
    <property type="entry name" value="SAM-dependent_MTases_sf"/>
</dbReference>
<proteinExistence type="predicted"/>
<keyword evidence="3" id="KW-1185">Reference proteome</keyword>
<dbReference type="EMBL" id="BMEX01000017">
    <property type="protein sequence ID" value="GGA54988.1"/>
    <property type="molecule type" value="Genomic_DNA"/>
</dbReference>
<feature type="domain" description="Methyltransferase type 11" evidence="1">
    <location>
        <begin position="2"/>
        <end position="97"/>
    </location>
</feature>
<evidence type="ECO:0000259" key="1">
    <source>
        <dbReference type="Pfam" id="PF08241"/>
    </source>
</evidence>
<dbReference type="PANTHER" id="PTHR43591">
    <property type="entry name" value="METHYLTRANSFERASE"/>
    <property type="match status" value="1"/>
</dbReference>
<dbReference type="RefSeq" id="WP_229736159.1">
    <property type="nucleotide sequence ID" value="NZ_BMEX01000017.1"/>
</dbReference>
<accession>A0ABQ1H247</accession>
<dbReference type="InterPro" id="IPR013216">
    <property type="entry name" value="Methyltransf_11"/>
</dbReference>
<gene>
    <name evidence="2" type="ORF">GCM10007416_30270</name>
</gene>
<dbReference type="SUPFAM" id="SSF53335">
    <property type="entry name" value="S-adenosyl-L-methionine-dependent methyltransferases"/>
    <property type="match status" value="1"/>
</dbReference>